<keyword evidence="1" id="KW-0175">Coiled coil</keyword>
<evidence type="ECO:0000259" key="3">
    <source>
        <dbReference type="Pfam" id="PF19658"/>
    </source>
</evidence>
<dbReference type="RefSeq" id="WP_108114041.1">
    <property type="nucleotide sequence ID" value="NZ_QBKT01000002.1"/>
</dbReference>
<proteinExistence type="predicted"/>
<keyword evidence="5" id="KW-1185">Reference proteome</keyword>
<protein>
    <recommendedName>
        <fullName evidence="3">DUF6161 domain-containing protein</fullName>
    </recommendedName>
</protein>
<dbReference type="Pfam" id="PF19658">
    <property type="entry name" value="DUF6161"/>
    <property type="match status" value="1"/>
</dbReference>
<dbReference type="InterPro" id="IPR046159">
    <property type="entry name" value="DUF6161"/>
</dbReference>
<dbReference type="Proteomes" id="UP000244090">
    <property type="component" value="Unassembled WGS sequence"/>
</dbReference>
<dbReference type="OrthoDB" id="6193541at2"/>
<accession>A0A2T6C425</accession>
<feature type="coiled-coil region" evidence="1">
    <location>
        <begin position="181"/>
        <end position="215"/>
    </location>
</feature>
<feature type="domain" description="DUF6161" evidence="3">
    <location>
        <begin position="193"/>
        <end position="405"/>
    </location>
</feature>
<keyword evidence="2" id="KW-0472">Membrane</keyword>
<sequence length="417" mass="49687">MNYYTVEELKEKVESLPKEKTHKIYRLSITVNYPHASVNKTLSGIIKIYSFFFRQYKGWEKESELNEYLETSKLYFGEAVRLINNHINKLINDRGFSIYENYDFPRNEINFLEKNTDNNKYIFTYDASETEFIMRINKKDEDKLIKAVNLFAGKKITVDYSTDFFFIQEIFEFQRNEDELIKRSEAEKISLEKVREEFEELVKKAENKLLNFEGHSTEKFQTWFSDERRAYKDWISQTQKSFEEFDKKSKQTITDKEELYDKILQLKAPIKYWEERAEKLRAEGEKWMYWLIGCSVVATVLLTVVLFFISNGTLKEMFEKTGLAIRWSIVFITLISFLAYGIRTFTRLMFSTYHLARDAEERKQLTYVYLALKEDKNIDEKERHLVLQSLFSRSDSGLLKSDTSPTMPGNILEKLSK</sequence>
<organism evidence="4 5">
    <name type="scientific">Kordia periserrulae</name>
    <dbReference type="NCBI Taxonomy" id="701523"/>
    <lineage>
        <taxon>Bacteria</taxon>
        <taxon>Pseudomonadati</taxon>
        <taxon>Bacteroidota</taxon>
        <taxon>Flavobacteriia</taxon>
        <taxon>Flavobacteriales</taxon>
        <taxon>Flavobacteriaceae</taxon>
        <taxon>Kordia</taxon>
    </lineage>
</organism>
<reference evidence="4 5" key="1">
    <citation type="submission" date="2018-04" db="EMBL/GenBank/DDBJ databases">
        <title>Genomic Encyclopedia of Archaeal and Bacterial Type Strains, Phase II (KMG-II): from individual species to whole genera.</title>
        <authorList>
            <person name="Goeker M."/>
        </authorList>
    </citation>
    <scope>NUCLEOTIDE SEQUENCE [LARGE SCALE GENOMIC DNA]</scope>
    <source>
        <strain evidence="4 5">DSM 25731</strain>
    </source>
</reference>
<feature type="transmembrane region" description="Helical" evidence="2">
    <location>
        <begin position="287"/>
        <end position="309"/>
    </location>
</feature>
<evidence type="ECO:0000313" key="4">
    <source>
        <dbReference type="EMBL" id="PTX63081.1"/>
    </source>
</evidence>
<evidence type="ECO:0000313" key="5">
    <source>
        <dbReference type="Proteomes" id="UP000244090"/>
    </source>
</evidence>
<keyword evidence="2" id="KW-0812">Transmembrane</keyword>
<comment type="caution">
    <text evidence="4">The sequence shown here is derived from an EMBL/GenBank/DDBJ whole genome shotgun (WGS) entry which is preliminary data.</text>
</comment>
<gene>
    <name evidence="4" type="ORF">C8N46_102484</name>
</gene>
<dbReference type="AlphaFoldDB" id="A0A2T6C425"/>
<evidence type="ECO:0000256" key="1">
    <source>
        <dbReference type="SAM" id="Coils"/>
    </source>
</evidence>
<evidence type="ECO:0000256" key="2">
    <source>
        <dbReference type="SAM" id="Phobius"/>
    </source>
</evidence>
<dbReference type="EMBL" id="QBKT01000002">
    <property type="protein sequence ID" value="PTX63081.1"/>
    <property type="molecule type" value="Genomic_DNA"/>
</dbReference>
<name>A0A2T6C425_9FLAO</name>
<keyword evidence="2" id="KW-1133">Transmembrane helix</keyword>
<feature type="transmembrane region" description="Helical" evidence="2">
    <location>
        <begin position="324"/>
        <end position="342"/>
    </location>
</feature>